<protein>
    <recommendedName>
        <fullName evidence="3">Terminase</fullName>
    </recommendedName>
</protein>
<dbReference type="RefSeq" id="WP_338786268.1">
    <property type="nucleotide sequence ID" value="NZ_CP147403.1"/>
</dbReference>
<keyword evidence="2" id="KW-1185">Reference proteome</keyword>
<evidence type="ECO:0000313" key="2">
    <source>
        <dbReference type="Proteomes" id="UP001368328"/>
    </source>
</evidence>
<sequence length="123" mass="14343">MANLDPKAALVHGVYSADFKEKLTHEEVNFYNATIEWFLEEAEKLDPVNLAMLDRYIFNFIKQARKDSADFMSESPSYNDFEVKMIRFSESLGLNRKFKLSKENRDNKEVIGIAGLFTDYENE</sequence>
<proteinExistence type="predicted"/>
<name>A0ABZ2MNS2_9BACI</name>
<gene>
    <name evidence="1" type="ORF">WCV66_17295</name>
</gene>
<evidence type="ECO:0008006" key="3">
    <source>
        <dbReference type="Google" id="ProtNLM"/>
    </source>
</evidence>
<dbReference type="EMBL" id="CP147403">
    <property type="protein sequence ID" value="WXB86997.1"/>
    <property type="molecule type" value="Genomic_DNA"/>
</dbReference>
<accession>A0ABZ2MNS2</accession>
<organism evidence="1 2">
    <name type="scientific">Metabacillus rhizosphaerae</name>
    <dbReference type="NCBI Taxonomy" id="3117747"/>
    <lineage>
        <taxon>Bacteria</taxon>
        <taxon>Bacillati</taxon>
        <taxon>Bacillota</taxon>
        <taxon>Bacilli</taxon>
        <taxon>Bacillales</taxon>
        <taxon>Bacillaceae</taxon>
        <taxon>Metabacillus</taxon>
    </lineage>
</organism>
<dbReference type="Proteomes" id="UP001368328">
    <property type="component" value="Chromosome"/>
</dbReference>
<evidence type="ECO:0000313" key="1">
    <source>
        <dbReference type="EMBL" id="WXB86997.1"/>
    </source>
</evidence>
<reference evidence="1 2" key="1">
    <citation type="submission" date="2024-02" db="EMBL/GenBank/DDBJ databases">
        <title>Seven novel Bacillus-like species.</title>
        <authorList>
            <person name="Liu G."/>
        </authorList>
    </citation>
    <scope>NUCLEOTIDE SEQUENCE [LARGE SCALE GENOMIC DNA]</scope>
    <source>
        <strain evidence="1 2">FJAT-53654</strain>
    </source>
</reference>